<dbReference type="GO" id="GO:0007155">
    <property type="term" value="P:cell adhesion"/>
    <property type="evidence" value="ECO:0007669"/>
    <property type="project" value="InterPro"/>
</dbReference>
<dbReference type="Proteomes" id="UP000054925">
    <property type="component" value="Unassembled WGS sequence"/>
</dbReference>
<reference evidence="1" key="1">
    <citation type="submission" date="2016-01" db="EMBL/GenBank/DDBJ databases">
        <authorList>
            <person name="Peeters C."/>
        </authorList>
    </citation>
    <scope>NUCLEOTIDE SEQUENCE [LARGE SCALE GENOMIC DNA]</scope>
    <source>
        <strain evidence="1">LMG 22937</strain>
    </source>
</reference>
<evidence type="ECO:0000313" key="1">
    <source>
        <dbReference type="EMBL" id="SAL73930.1"/>
    </source>
</evidence>
<name>A0A158K0F1_9BURK</name>
<accession>A0A158K0F1</accession>
<keyword evidence="2" id="KW-1185">Reference proteome</keyword>
<proteinExistence type="predicted"/>
<dbReference type="SUPFAM" id="SSF49401">
    <property type="entry name" value="Bacterial adhesins"/>
    <property type="match status" value="1"/>
</dbReference>
<gene>
    <name evidence="1" type="ORF">AWB67_04518</name>
</gene>
<protein>
    <submittedName>
        <fullName evidence="1">F17e-G fimbrial adhesin</fullName>
    </submittedName>
</protein>
<dbReference type="EMBL" id="FCOL02000030">
    <property type="protein sequence ID" value="SAL73930.1"/>
    <property type="molecule type" value="Genomic_DNA"/>
</dbReference>
<dbReference type="InterPro" id="IPR008966">
    <property type="entry name" value="Adhesion_dom_sf"/>
</dbReference>
<evidence type="ECO:0000313" key="2">
    <source>
        <dbReference type="Proteomes" id="UP000054925"/>
    </source>
</evidence>
<dbReference type="InterPro" id="IPR036937">
    <property type="entry name" value="Adhesion_dom_fimbrial_sf"/>
</dbReference>
<dbReference type="AlphaFoldDB" id="A0A158K0F1"/>
<dbReference type="Gene3D" id="2.60.40.1090">
    <property type="entry name" value="Fimbrial-type adhesion domain"/>
    <property type="match status" value="1"/>
</dbReference>
<comment type="caution">
    <text evidence="1">The sequence shown here is derived from an EMBL/GenBank/DDBJ whole genome shotgun (WGS) entry which is preliminary data.</text>
</comment>
<sequence length="67" mass="6999">MQILNRVNALSFGPDSALAATKNHWVVSASTAAGVLDISLIARYIKSSSTIAPGNFKALATFAASYQ</sequence>
<dbReference type="GO" id="GO:0009289">
    <property type="term" value="C:pilus"/>
    <property type="evidence" value="ECO:0007669"/>
    <property type="project" value="InterPro"/>
</dbReference>
<dbReference type="RefSeq" id="WP_087658416.1">
    <property type="nucleotide sequence ID" value="NZ_FCOL02000030.1"/>
</dbReference>
<dbReference type="OrthoDB" id="8678921at2"/>
<organism evidence="1 2">
    <name type="scientific">Caballeronia terrestris</name>
    <dbReference type="NCBI Taxonomy" id="1226301"/>
    <lineage>
        <taxon>Bacteria</taxon>
        <taxon>Pseudomonadati</taxon>
        <taxon>Pseudomonadota</taxon>
        <taxon>Betaproteobacteria</taxon>
        <taxon>Burkholderiales</taxon>
        <taxon>Burkholderiaceae</taxon>
        <taxon>Caballeronia</taxon>
    </lineage>
</organism>